<proteinExistence type="predicted"/>
<accession>A0A7S1FS80</accession>
<feature type="region of interest" description="Disordered" evidence="1">
    <location>
        <begin position="67"/>
        <end position="166"/>
    </location>
</feature>
<feature type="compositionally biased region" description="Basic and acidic residues" evidence="1">
    <location>
        <begin position="75"/>
        <end position="113"/>
    </location>
</feature>
<dbReference type="AlphaFoldDB" id="A0A7S1FS80"/>
<evidence type="ECO:0000256" key="1">
    <source>
        <dbReference type="SAM" id="MobiDB-lite"/>
    </source>
</evidence>
<organism evidence="2">
    <name type="scientific">Corethron hystrix</name>
    <dbReference type="NCBI Taxonomy" id="216773"/>
    <lineage>
        <taxon>Eukaryota</taxon>
        <taxon>Sar</taxon>
        <taxon>Stramenopiles</taxon>
        <taxon>Ochrophyta</taxon>
        <taxon>Bacillariophyta</taxon>
        <taxon>Coscinodiscophyceae</taxon>
        <taxon>Corethrophycidae</taxon>
        <taxon>Corethrales</taxon>
        <taxon>Corethraceae</taxon>
        <taxon>Corethron</taxon>
    </lineage>
</organism>
<feature type="compositionally biased region" description="Gly residues" evidence="1">
    <location>
        <begin position="114"/>
        <end position="135"/>
    </location>
</feature>
<gene>
    <name evidence="2" type="ORF">CHYS00102_LOCUS11025</name>
</gene>
<sequence>MSTAADEDIFSSVTLQNVHKYSAYDLRRYLVRRGRLCDVGGDGASLTYALLLRRSVQVLHADAVAEEAGPAAAGGREERAKRSSERAEKKAAAVERSRRRREDPRYFEKRRAGVGDGGAIDGAGGSVGTGDGARNGGAAATDGTVRGEKNVERGEDRSDDPFRLDRRRFKIGGRCA</sequence>
<feature type="compositionally biased region" description="Basic and acidic residues" evidence="1">
    <location>
        <begin position="145"/>
        <end position="164"/>
    </location>
</feature>
<dbReference type="EMBL" id="HBFR01015106">
    <property type="protein sequence ID" value="CAD8883829.1"/>
    <property type="molecule type" value="Transcribed_RNA"/>
</dbReference>
<reference evidence="2" key="1">
    <citation type="submission" date="2021-01" db="EMBL/GenBank/DDBJ databases">
        <authorList>
            <person name="Corre E."/>
            <person name="Pelletier E."/>
            <person name="Niang G."/>
            <person name="Scheremetjew M."/>
            <person name="Finn R."/>
            <person name="Kale V."/>
            <person name="Holt S."/>
            <person name="Cochrane G."/>
            <person name="Meng A."/>
            <person name="Brown T."/>
            <person name="Cohen L."/>
        </authorList>
    </citation>
    <scope>NUCLEOTIDE SEQUENCE</scope>
    <source>
        <strain evidence="2">308</strain>
    </source>
</reference>
<name>A0A7S1FS80_9STRA</name>
<protein>
    <submittedName>
        <fullName evidence="2">Uncharacterized protein</fullName>
    </submittedName>
</protein>
<evidence type="ECO:0000313" key="2">
    <source>
        <dbReference type="EMBL" id="CAD8883829.1"/>
    </source>
</evidence>